<proteinExistence type="predicted"/>
<dbReference type="AlphaFoldDB" id="A0AAW6ZKT9"/>
<gene>
    <name evidence="1" type="ORF">QP858_07940</name>
</gene>
<protein>
    <submittedName>
        <fullName evidence="1">Uncharacterized protein</fullName>
    </submittedName>
</protein>
<organism evidence="1 2">
    <name type="scientific">Trueperella bernardiae</name>
    <dbReference type="NCBI Taxonomy" id="59561"/>
    <lineage>
        <taxon>Bacteria</taxon>
        <taxon>Bacillati</taxon>
        <taxon>Actinomycetota</taxon>
        <taxon>Actinomycetes</taxon>
        <taxon>Actinomycetales</taxon>
        <taxon>Actinomycetaceae</taxon>
        <taxon>Trueperella</taxon>
    </lineage>
</organism>
<comment type="caution">
    <text evidence="1">The sequence shown here is derived from an EMBL/GenBank/DDBJ whole genome shotgun (WGS) entry which is preliminary data.</text>
</comment>
<name>A0AAW6ZKT9_9ACTO</name>
<evidence type="ECO:0000313" key="1">
    <source>
        <dbReference type="EMBL" id="MDK8602384.1"/>
    </source>
</evidence>
<accession>A0AAW6ZKT9</accession>
<dbReference type="EMBL" id="JASPDQ010000020">
    <property type="protein sequence ID" value="MDK8602384.1"/>
    <property type="molecule type" value="Genomic_DNA"/>
</dbReference>
<dbReference type="Proteomes" id="UP001225576">
    <property type="component" value="Unassembled WGS sequence"/>
</dbReference>
<sequence>MNTFTMNASSSPAPAGLICYACRCRTLTVVHLRRRSWIIKRCGRVLTTDGGTREFTARAGQMVGRHFNGTTRTAFRPVEWILTRLKHGANAITIRNTEVDPGRLRIDMSGHKFEIDQFTKGLPPTFQAWPGQIHFRGKVADQ</sequence>
<evidence type="ECO:0000313" key="2">
    <source>
        <dbReference type="Proteomes" id="UP001225576"/>
    </source>
</evidence>
<reference evidence="1" key="1">
    <citation type="submission" date="2023-05" db="EMBL/GenBank/DDBJ databases">
        <title>Genomic Catalog of Human Bladder Bacteria.</title>
        <authorList>
            <person name="Du J."/>
        </authorList>
    </citation>
    <scope>NUCLEOTIDE SEQUENCE</scope>
    <source>
        <strain evidence="1">UMB1304A</strain>
    </source>
</reference>
<dbReference type="RefSeq" id="WP_285170790.1">
    <property type="nucleotide sequence ID" value="NZ_JASPDQ010000020.1"/>
</dbReference>